<dbReference type="InterPro" id="IPR007877">
    <property type="entry name" value="DUF707"/>
</dbReference>
<keyword evidence="1" id="KW-0472">Membrane</keyword>
<feature type="transmembrane region" description="Helical" evidence="1">
    <location>
        <begin position="520"/>
        <end position="541"/>
    </location>
</feature>
<dbReference type="FunFam" id="3.30.530.20:FF:000068">
    <property type="entry name" value="Pleckstrin homology (PH) and lipid-binding START domains-containing protein"/>
    <property type="match status" value="1"/>
</dbReference>
<dbReference type="InterPro" id="IPR004853">
    <property type="entry name" value="Sugar_P_trans_dom"/>
</dbReference>
<feature type="transmembrane region" description="Helical" evidence="1">
    <location>
        <begin position="673"/>
        <end position="692"/>
    </location>
</feature>
<dbReference type="SMART" id="SM00234">
    <property type="entry name" value="START"/>
    <property type="match status" value="1"/>
</dbReference>
<protein>
    <submittedName>
        <fullName evidence="4">OLC1v1003899C1</fullName>
    </submittedName>
</protein>
<dbReference type="PROSITE" id="PS50003">
    <property type="entry name" value="PH_DOMAIN"/>
    <property type="match status" value="1"/>
</dbReference>
<feature type="domain" description="START" evidence="3">
    <location>
        <begin position="872"/>
        <end position="1050"/>
    </location>
</feature>
<feature type="transmembrane region" description="Helical" evidence="1">
    <location>
        <begin position="20"/>
        <end position="41"/>
    </location>
</feature>
<feature type="domain" description="PH" evidence="2">
    <location>
        <begin position="806"/>
        <end position="840"/>
    </location>
</feature>
<sequence length="1953" mass="221720">MGTSHRSSGVFKKSNDSARLIITTIMGMVFGYFIGVSFPFVSLAKINLPSSFISSLDAAFSEDPSRRSFPENLGSGSTPVTPKIYVPTNPRGAESLPPGIVVSETDFYLRRLWGEPREDLKKKPKYLVTFTVGWDQRNNINAAVKKFSEDFQIMLFHYDGRTSEWDEFEWSRRAVHVSVKRQTKWWYAKRFLHPDVVAAYDYIFIWDEDLGVEHFNAEKYIQLVRKHRLEISQPGLEPNNGLTWQMTKRRGDREVHKDTEEKPGWCSDPHLPPCAAFVEIMAPVFSREAWRCVWHMIQNDLVHGWGLDFALRRCVEPAHEKIGVVDSQWIVHQVIPSLGSQGESERGKAPWQGVRDRCRSEWAQFQDRLANADKKYFEQLERTPSYYNSMLCAAIILANMSFKRDELLYQQNLRPVGRFIASVRLKVKFSKKLKYRNIQVASSVSIVIVNKALMSNLGFPFATTLTSWHLMVTYCTLHVALKMNFFENKPIDMKTVILFGILNGVSIGFLNLSLGFNSIGFYQMTKLAIIPFTVLLETIFLKKQFSQKIKFSLFVLLAGVGIASVTDLQLNFVGSILSLLAIITTCVGQILTNTIQKRLNVSSTQLLYQSAPFQAAVLFVSGPLVDQFLTHKNVFVHKYSPIVMGFILLSCLIAVSVNFSTFLVIGKTSPVTYQVLGHLKTCLVLGFGYTLLHDPFTSRNIIGILVAIVGMGLYSYFCTHENKKKQDANLSSQAKDKDTTPLMAGGKKMLHEDEVNGDGKDHLLKSFKSIPPSQNEEPSRSAVIDSCIRVTDNGRESIQRRVFFMFTLYNTSNHNDELKLGASSPEEAAKWMQSIQDAALKNQVALDCSKQEAQSLRLNHSHKSHDSYSIDWTVRSSRVMDAMTADVVAPSPWKIFGCQNGLRLFKEAKDKEFQAKWDDHPAIMAVGVIDGTSQAIFQTLMSLGPSRSEWDFCFYKGSVIEHLDGHTDIIHKLLNRDWLPWGMKPRDLLLRRYWRREDDGTYVILYHSVFHQRCPPQNGYIRACLKSGGFVISPVNQGKQSVVKHMLAIDWKSWKSYVKTSSAKSITIRMLGRLSALRELFRAKGDHLASDFSSGELLKDRILNGAGLHVEVQSRLDTRKSMEAEDEEVVKTPSEHASLMGLNDAADEFFDVAEPLEYDQENGWPSEYGGEAYTQDTRQPKLSTAAVFVKKLHDLAVQKKGYVDLHEMAREDNLSCNYGFTLPKDPSCNMLSSWTAADASTFLIRGNTYLEDRKKIKSNGTLMQMVAADWLRSDKREDDLAGRPGSIVQKYAAKGGPEFFFIVNIQVPGSTTYSLALYYMMSTPVEDSPLLERFVKGDDAFRNSRFKLIPYISKGSWIVKQSVGKKACLVGQALEINYFHGKNYIELGVDIGSSTVARGVVSLVLGYLNNLVIEMAFLVQANTTEELPEFLLGTCRLNHLDAAKAVPGRERMRWTNFVSRLAMVMVLLLLVFTNIRASSEEDGFRQCEHMVKKWASSSLDAEVNEDKHVLREMLYFLHVPRTGGRTYYHCFLKKLYSNHSECPRSYDRLRFDPRKSDCRLLVTHDDYSVLSKLPKEKISVVTILRDPVDRVFSSYEFSVEVAARFLVHPNLTSALRMSGRLRGKTKGVSTLDIWPWKYLVPWMREDLFARRDSRRDKDQPTIDGDDPYNMEDYVMPLHNYINDPIAQDIIHNGATFQIAGLTNNSYLVEAHEVRHCVQKYRTLGEYVLQVAKKRLDDMLYVGLTENHRDSATLFANVVGTQVISQLTGAKYKTVISGDNISGQSSSLLGAKSDSNVNLNNNINQHPGKISSAETVQEANNEVTTGKLMQIYEKCIPTLREAQSQRRTNSLKNIKPANFTKEARRRISKVLLQEIRSLNHLDVELYKYAQDIFANQQNRVVRVELIDENPGNVLNNLYFSSSWNVLPVSLSILLLLLFIIFVINARRRMSKLKL</sequence>
<dbReference type="InterPro" id="IPR009769">
    <property type="entry name" value="EDR2_C"/>
</dbReference>
<feature type="transmembrane region" description="Helical" evidence="1">
    <location>
        <begin position="645"/>
        <end position="666"/>
    </location>
</feature>
<dbReference type="PANTHER" id="PTHR12136:SF41">
    <property type="entry name" value="PLECKSTRIN HOMOLOGY (PH) AND LIPID-BINDING START DOMAINS-CONTAINING PROTEIN"/>
    <property type="match status" value="1"/>
</dbReference>
<evidence type="ECO:0000313" key="4">
    <source>
        <dbReference type="EMBL" id="CAI9105055.1"/>
    </source>
</evidence>
<dbReference type="InterPro" id="IPR023393">
    <property type="entry name" value="START-like_dom_sf"/>
</dbReference>
<keyword evidence="1" id="KW-0812">Transmembrane</keyword>
<dbReference type="CDD" id="cd00177">
    <property type="entry name" value="START"/>
    <property type="match status" value="1"/>
</dbReference>
<dbReference type="InterPro" id="IPR045096">
    <property type="entry name" value="EDR2-like"/>
</dbReference>
<evidence type="ECO:0000313" key="5">
    <source>
        <dbReference type="Proteomes" id="UP001161247"/>
    </source>
</evidence>
<feature type="transmembrane region" description="Helical" evidence="1">
    <location>
        <begin position="459"/>
        <end position="481"/>
    </location>
</feature>
<dbReference type="EMBL" id="OX459122">
    <property type="protein sequence ID" value="CAI9105055.1"/>
    <property type="molecule type" value="Genomic_DNA"/>
</dbReference>
<dbReference type="GO" id="GO:0008289">
    <property type="term" value="F:lipid binding"/>
    <property type="evidence" value="ECO:0007669"/>
    <property type="project" value="InterPro"/>
</dbReference>
<dbReference type="Gene3D" id="3.30.530.20">
    <property type="match status" value="1"/>
</dbReference>
<dbReference type="InterPro" id="IPR002913">
    <property type="entry name" value="START_lipid-bd_dom"/>
</dbReference>
<proteinExistence type="predicted"/>
<dbReference type="InterPro" id="IPR027417">
    <property type="entry name" value="P-loop_NTPase"/>
</dbReference>
<reference evidence="4" key="1">
    <citation type="submission" date="2023-03" db="EMBL/GenBank/DDBJ databases">
        <authorList>
            <person name="Julca I."/>
        </authorList>
    </citation>
    <scope>NUCLEOTIDE SEQUENCE</scope>
</reference>
<keyword evidence="1" id="KW-1133">Transmembrane helix</keyword>
<feature type="transmembrane region" description="Helical" evidence="1">
    <location>
        <begin position="698"/>
        <end position="717"/>
    </location>
</feature>
<feature type="transmembrane region" description="Helical" evidence="1">
    <location>
        <begin position="1922"/>
        <end position="1942"/>
    </location>
</feature>
<dbReference type="Pfam" id="PF03151">
    <property type="entry name" value="TPT"/>
    <property type="match status" value="1"/>
</dbReference>
<dbReference type="PROSITE" id="PS50848">
    <property type="entry name" value="START"/>
    <property type="match status" value="1"/>
</dbReference>
<evidence type="ECO:0000259" key="2">
    <source>
        <dbReference type="PROSITE" id="PS50003"/>
    </source>
</evidence>
<feature type="transmembrane region" description="Helical" evidence="1">
    <location>
        <begin position="576"/>
        <end position="594"/>
    </location>
</feature>
<dbReference type="Pfam" id="PF05212">
    <property type="entry name" value="DUF707"/>
    <property type="match status" value="1"/>
</dbReference>
<keyword evidence="5" id="KW-1185">Reference proteome</keyword>
<feature type="transmembrane region" description="Helical" evidence="1">
    <location>
        <begin position="553"/>
        <end position="570"/>
    </location>
</feature>
<dbReference type="PANTHER" id="PTHR12136">
    <property type="entry name" value="ENHANCED DISEASE RESISTANCE-RELATED"/>
    <property type="match status" value="1"/>
</dbReference>
<accession>A0AAV1DAZ9</accession>
<dbReference type="Pfam" id="PF01852">
    <property type="entry name" value="START"/>
    <property type="match status" value="1"/>
</dbReference>
<dbReference type="Proteomes" id="UP001161247">
    <property type="component" value="Chromosome 5"/>
</dbReference>
<evidence type="ECO:0000259" key="3">
    <source>
        <dbReference type="PROSITE" id="PS50848"/>
    </source>
</evidence>
<dbReference type="Pfam" id="PF07059">
    <property type="entry name" value="EDR2_C"/>
    <property type="match status" value="1"/>
</dbReference>
<dbReference type="Gene3D" id="3.40.50.300">
    <property type="entry name" value="P-loop containing nucleotide triphosphate hydrolases"/>
    <property type="match status" value="1"/>
</dbReference>
<dbReference type="SUPFAM" id="SSF55961">
    <property type="entry name" value="Bet v1-like"/>
    <property type="match status" value="1"/>
</dbReference>
<name>A0AAV1DAZ9_OLDCO</name>
<evidence type="ECO:0000256" key="1">
    <source>
        <dbReference type="SAM" id="Phobius"/>
    </source>
</evidence>
<feature type="transmembrane region" description="Helical" evidence="1">
    <location>
        <begin position="493"/>
        <end position="514"/>
    </location>
</feature>
<gene>
    <name evidence="4" type="ORF">OLC1_LOCUS13836</name>
</gene>
<organism evidence="4 5">
    <name type="scientific">Oldenlandia corymbosa var. corymbosa</name>
    <dbReference type="NCBI Taxonomy" id="529605"/>
    <lineage>
        <taxon>Eukaryota</taxon>
        <taxon>Viridiplantae</taxon>
        <taxon>Streptophyta</taxon>
        <taxon>Embryophyta</taxon>
        <taxon>Tracheophyta</taxon>
        <taxon>Spermatophyta</taxon>
        <taxon>Magnoliopsida</taxon>
        <taxon>eudicotyledons</taxon>
        <taxon>Gunneridae</taxon>
        <taxon>Pentapetalae</taxon>
        <taxon>asterids</taxon>
        <taxon>lamiids</taxon>
        <taxon>Gentianales</taxon>
        <taxon>Rubiaceae</taxon>
        <taxon>Rubioideae</taxon>
        <taxon>Spermacoceae</taxon>
        <taxon>Hedyotis-Oldenlandia complex</taxon>
        <taxon>Oldenlandia</taxon>
    </lineage>
</organism>
<dbReference type="InterPro" id="IPR001849">
    <property type="entry name" value="PH_domain"/>
</dbReference>